<dbReference type="AlphaFoldDB" id="A0A0F7KLA4"/>
<reference evidence="8" key="1">
    <citation type="submission" date="2015-05" db="EMBL/GenBank/DDBJ databases">
        <title>Draft genome of Nitrosomonas communis strain Nm2.</title>
        <authorList>
            <person name="Kozlowski J.A."/>
            <person name="Kits K.D."/>
            <person name="Stein L.Y."/>
        </authorList>
    </citation>
    <scope>NUCLEOTIDE SEQUENCE [LARGE SCALE GENOMIC DNA]</scope>
    <source>
        <strain evidence="8">Nm2</strain>
    </source>
</reference>
<evidence type="ECO:0000259" key="6">
    <source>
        <dbReference type="Pfam" id="PF00724"/>
    </source>
</evidence>
<evidence type="ECO:0000256" key="3">
    <source>
        <dbReference type="ARBA" id="ARBA00022643"/>
    </source>
</evidence>
<dbReference type="InterPro" id="IPR013785">
    <property type="entry name" value="Aldolase_TIM"/>
</dbReference>
<dbReference type="EMBL" id="CP011451">
    <property type="protein sequence ID" value="AKH39612.1"/>
    <property type="molecule type" value="Genomic_DNA"/>
</dbReference>
<dbReference type="InterPro" id="IPR044152">
    <property type="entry name" value="YqjM-like"/>
</dbReference>
<keyword evidence="8" id="KW-1185">Reference proteome</keyword>
<evidence type="ECO:0000256" key="2">
    <source>
        <dbReference type="ARBA" id="ARBA00022630"/>
    </source>
</evidence>
<sequence length="378" mass="41681">MSNAAIQTQCQSEHDREIPEEDLMSPLTLRGVTFRNRIAISPMCMYSAHDGFANDFHLVHLGSRAMGGVGLVVVEATAVTAEGRITPGDMGIWKDEHIEPLARIARFVERQGAIPGIQLAHAGRKASCNVPWNGGSSLKTPAEGGWPVIGPSPLPFYPDDPVPNAMSETDIEHCVEAWETAARRALDAGFKVIELHAAHGYLMHEFLSPLSNHRTDNYGGSLANRMRLLLSVAKRLRDVIPSELPFFVRISATDWVDGGWDIEQSIILCRELKLLGTDLIDVSSGGVIPDARIPVARGYQVQFAQRVRNEAQVYTGGVGLITDPQYADEIITSGQADLVFIGRELLREPYWALKAQHTLGIEPEWPIQYSYAVKRRAK</sequence>
<evidence type="ECO:0000313" key="8">
    <source>
        <dbReference type="Proteomes" id="UP000034156"/>
    </source>
</evidence>
<reference evidence="7 8" key="2">
    <citation type="journal article" date="2016" name="Genome Announc.">
        <title>Genome Sequence of Nitrosomonas communis Strain Nm2, a Mesophilic Ammonia-Oxidizing Bacterium Isolated from Mediterranean Soil.</title>
        <authorList>
            <person name="Kozlowski J.A."/>
            <person name="Kits K.D."/>
            <person name="Stein L.Y."/>
        </authorList>
    </citation>
    <scope>NUCLEOTIDE SEQUENCE [LARGE SCALE GENOMIC DNA]</scope>
    <source>
        <strain evidence="7 8">Nm2</strain>
    </source>
</reference>
<dbReference type="PATRIC" id="fig|44574.3.peg.2841"/>
<feature type="domain" description="NADH:flavin oxidoreductase/NADH oxidase N-terminal" evidence="6">
    <location>
        <begin position="23"/>
        <end position="359"/>
    </location>
</feature>
<evidence type="ECO:0000256" key="1">
    <source>
        <dbReference type="ARBA" id="ARBA00001917"/>
    </source>
</evidence>
<evidence type="ECO:0000256" key="4">
    <source>
        <dbReference type="ARBA" id="ARBA00022857"/>
    </source>
</evidence>
<dbReference type="GO" id="GO:0050661">
    <property type="term" value="F:NADP binding"/>
    <property type="evidence" value="ECO:0007669"/>
    <property type="project" value="InterPro"/>
</dbReference>
<comment type="cofactor">
    <cofactor evidence="1">
        <name>FMN</name>
        <dbReference type="ChEBI" id="CHEBI:58210"/>
    </cofactor>
</comment>
<keyword evidence="3" id="KW-0288">FMN</keyword>
<name>A0A0F7KLA4_9PROT</name>
<accession>A0A0F7KLA4</accession>
<dbReference type="KEGG" id="nco:AAW31_11640"/>
<dbReference type="PANTHER" id="PTHR43303:SF4">
    <property type="entry name" value="NADPH DEHYDROGENASE C23G7.10C-RELATED"/>
    <property type="match status" value="1"/>
</dbReference>
<dbReference type="InterPro" id="IPR001155">
    <property type="entry name" value="OxRdtase_FMN_N"/>
</dbReference>
<dbReference type="Pfam" id="PF00724">
    <property type="entry name" value="Oxidored_FMN"/>
    <property type="match status" value="1"/>
</dbReference>
<dbReference type="Proteomes" id="UP000034156">
    <property type="component" value="Chromosome"/>
</dbReference>
<protein>
    <submittedName>
        <fullName evidence="7">Oxidoreductase</fullName>
    </submittedName>
</protein>
<proteinExistence type="predicted"/>
<dbReference type="SUPFAM" id="SSF51395">
    <property type="entry name" value="FMN-linked oxidoreductases"/>
    <property type="match status" value="1"/>
</dbReference>
<keyword evidence="2" id="KW-0285">Flavoprotein</keyword>
<dbReference type="GO" id="GO:0010181">
    <property type="term" value="F:FMN binding"/>
    <property type="evidence" value="ECO:0007669"/>
    <property type="project" value="InterPro"/>
</dbReference>
<dbReference type="PANTHER" id="PTHR43303">
    <property type="entry name" value="NADPH DEHYDROGENASE C23G7.10C-RELATED"/>
    <property type="match status" value="1"/>
</dbReference>
<keyword evidence="5" id="KW-0560">Oxidoreductase</keyword>
<keyword evidence="4" id="KW-0521">NADP</keyword>
<evidence type="ECO:0000256" key="5">
    <source>
        <dbReference type="ARBA" id="ARBA00023002"/>
    </source>
</evidence>
<dbReference type="GO" id="GO:0003959">
    <property type="term" value="F:NADPH dehydrogenase activity"/>
    <property type="evidence" value="ECO:0007669"/>
    <property type="project" value="InterPro"/>
</dbReference>
<gene>
    <name evidence="7" type="ORF">AAW31_11640</name>
</gene>
<evidence type="ECO:0000313" key="7">
    <source>
        <dbReference type="EMBL" id="AKH39612.1"/>
    </source>
</evidence>
<organism evidence="7 8">
    <name type="scientific">Nitrosomonas communis</name>
    <dbReference type="NCBI Taxonomy" id="44574"/>
    <lineage>
        <taxon>Bacteria</taxon>
        <taxon>Pseudomonadati</taxon>
        <taxon>Pseudomonadota</taxon>
        <taxon>Betaproteobacteria</taxon>
        <taxon>Nitrosomonadales</taxon>
        <taxon>Nitrosomonadaceae</taxon>
        <taxon>Nitrosomonas</taxon>
    </lineage>
</organism>
<dbReference type="Gene3D" id="3.20.20.70">
    <property type="entry name" value="Aldolase class I"/>
    <property type="match status" value="1"/>
</dbReference>
<dbReference type="CDD" id="cd02932">
    <property type="entry name" value="OYE_YqiM_FMN"/>
    <property type="match status" value="1"/>
</dbReference>